<evidence type="ECO:0000313" key="2">
    <source>
        <dbReference type="EMBL" id="SEO33126.1"/>
    </source>
</evidence>
<dbReference type="Proteomes" id="UP000181951">
    <property type="component" value="Unassembled WGS sequence"/>
</dbReference>
<keyword evidence="3" id="KW-1185">Reference proteome</keyword>
<dbReference type="AlphaFoldDB" id="A0A1H8NU12"/>
<accession>A0A1H8NU12</accession>
<keyword evidence="1" id="KW-0812">Transmembrane</keyword>
<keyword evidence="1" id="KW-1133">Transmembrane helix</keyword>
<sequence>MQIHHLMSLAVDNSSGPGPVMRTVLVGSVVGVVLLAWFVLRGYGKKD</sequence>
<proteinExistence type="predicted"/>
<keyword evidence="1" id="KW-0472">Membrane</keyword>
<name>A0A1H8NU12_9ACTN</name>
<evidence type="ECO:0000313" key="3">
    <source>
        <dbReference type="Proteomes" id="UP000181951"/>
    </source>
</evidence>
<reference evidence="2 3" key="1">
    <citation type="submission" date="2016-10" db="EMBL/GenBank/DDBJ databases">
        <authorList>
            <person name="de Groot N.N."/>
        </authorList>
    </citation>
    <scope>NUCLEOTIDE SEQUENCE [LARGE SCALE GENOMIC DNA]</scope>
    <source>
        <strain evidence="2 3">CGMCC 4.2026</strain>
    </source>
</reference>
<evidence type="ECO:0000256" key="1">
    <source>
        <dbReference type="SAM" id="Phobius"/>
    </source>
</evidence>
<dbReference type="RefSeq" id="WP_177226094.1">
    <property type="nucleotide sequence ID" value="NZ_FODD01000023.1"/>
</dbReference>
<organism evidence="2 3">
    <name type="scientific">Actinacidiphila rubida</name>
    <dbReference type="NCBI Taxonomy" id="310780"/>
    <lineage>
        <taxon>Bacteria</taxon>
        <taxon>Bacillati</taxon>
        <taxon>Actinomycetota</taxon>
        <taxon>Actinomycetes</taxon>
        <taxon>Kitasatosporales</taxon>
        <taxon>Streptomycetaceae</taxon>
        <taxon>Actinacidiphila</taxon>
    </lineage>
</organism>
<protein>
    <submittedName>
        <fullName evidence="2">Uncharacterized protein</fullName>
    </submittedName>
</protein>
<dbReference type="EMBL" id="FODD01000023">
    <property type="protein sequence ID" value="SEO33126.1"/>
    <property type="molecule type" value="Genomic_DNA"/>
</dbReference>
<gene>
    <name evidence="2" type="ORF">SAMN05216267_102399</name>
</gene>
<feature type="transmembrane region" description="Helical" evidence="1">
    <location>
        <begin position="20"/>
        <end position="40"/>
    </location>
</feature>